<feature type="compositionally biased region" description="Polar residues" evidence="1">
    <location>
        <begin position="112"/>
        <end position="124"/>
    </location>
</feature>
<proteinExistence type="predicted"/>
<dbReference type="Gene3D" id="1.10.287.110">
    <property type="entry name" value="DnaJ domain"/>
    <property type="match status" value="1"/>
</dbReference>
<sequence length="479" mass="52282">MEAVQLAKSVLAADGQPFKILSLAQGFAPVTPETSVLEARRSYMRLAGAIHPDRLQRSFDKATEAFQCLVRAFECFADPKSRKRAAASAQRQAKTEAVVTTAVRGRQANAAPPSSTKSGPSASQPMMKGEKKREKSKSKAAAAPAVKKPRAADLTEEEESETGDDVSEASVADEEAWEACAAANKEPEVSTNRTPIGQLRVGGLYQLTTVGCPKCRSLWEPDARPQYSLFMGRWGKKVHCQLCLFHFGCATALHGCPHCRAPFDYDVSMYDSVQTCQRCRKQFGFPYYPVNQYLIDQVALEEWRERMDQQKASEREARARARRGGGDGSDGASAEEERMQLLVGTCIMEEVCPLCHKRIKSKHRSHVEGCMAKDPKELAASTGRAAKKIASPAPLADKVAKAPVSRAAKRDPKATAALTKKSAAPTTPRANVSKATVSKGKKASVLQKRKRRRGDSSSSEEDEISTESTFSDDDYDDSD</sequence>
<dbReference type="SUPFAM" id="SSF46565">
    <property type="entry name" value="Chaperone J-domain"/>
    <property type="match status" value="1"/>
</dbReference>
<evidence type="ECO:0000313" key="4">
    <source>
        <dbReference type="Proteomes" id="UP001500131"/>
    </source>
</evidence>
<dbReference type="InterPro" id="IPR036869">
    <property type="entry name" value="J_dom_sf"/>
</dbReference>
<evidence type="ECO:0000313" key="3">
    <source>
        <dbReference type="EMBL" id="KAL0502281.1"/>
    </source>
</evidence>
<feature type="region of interest" description="Disordered" evidence="1">
    <location>
        <begin position="86"/>
        <end position="169"/>
    </location>
</feature>
<feature type="compositionally biased region" description="Low complexity" evidence="1">
    <location>
        <begin position="414"/>
        <end position="428"/>
    </location>
</feature>
<keyword evidence="4" id="KW-1185">Reference proteome</keyword>
<feature type="domain" description="J" evidence="2">
    <location>
        <begin position="16"/>
        <end position="89"/>
    </location>
</feature>
<comment type="caution">
    <text evidence="3">The sequence shown here is derived from an EMBL/GenBank/DDBJ whole genome shotgun (WGS) entry which is preliminary data.</text>
</comment>
<accession>A0AAW3ADG4</accession>
<dbReference type="Proteomes" id="UP001500131">
    <property type="component" value="Unassembled WGS sequence"/>
</dbReference>
<dbReference type="AlphaFoldDB" id="A0AAW3ADG4"/>
<feature type="region of interest" description="Disordered" evidence="1">
    <location>
        <begin position="394"/>
        <end position="479"/>
    </location>
</feature>
<dbReference type="PROSITE" id="PS50076">
    <property type="entry name" value="DNAJ_2"/>
    <property type="match status" value="1"/>
</dbReference>
<name>A0AAW3ADG4_9TRYP</name>
<evidence type="ECO:0000256" key="1">
    <source>
        <dbReference type="SAM" id="MobiDB-lite"/>
    </source>
</evidence>
<dbReference type="EMBL" id="JBAMZK010000028">
    <property type="protein sequence ID" value="KAL0502281.1"/>
    <property type="molecule type" value="Genomic_DNA"/>
</dbReference>
<organism evidence="3 4">
    <name type="scientific">Leishmania lindenbergi</name>
    <dbReference type="NCBI Taxonomy" id="651832"/>
    <lineage>
        <taxon>Eukaryota</taxon>
        <taxon>Discoba</taxon>
        <taxon>Euglenozoa</taxon>
        <taxon>Kinetoplastea</taxon>
        <taxon>Metakinetoplastina</taxon>
        <taxon>Trypanosomatida</taxon>
        <taxon>Trypanosomatidae</taxon>
        <taxon>Leishmaniinae</taxon>
        <taxon>Leishmania</taxon>
    </lineage>
</organism>
<feature type="region of interest" description="Disordered" evidence="1">
    <location>
        <begin position="311"/>
        <end position="334"/>
    </location>
</feature>
<feature type="compositionally biased region" description="Acidic residues" evidence="1">
    <location>
        <begin position="154"/>
        <end position="169"/>
    </location>
</feature>
<gene>
    <name evidence="3" type="ORF">Q4I31_004876</name>
</gene>
<reference evidence="3 4" key="1">
    <citation type="submission" date="2024-02" db="EMBL/GenBank/DDBJ databases">
        <title>FIRST GENOME SEQUENCES OF Leishmania (Viannia) shawi, Leishmania (Viannia) lindenbergi AND Leishmania (Viannia) utingensis.</title>
        <authorList>
            <person name="Resadore F."/>
            <person name="Custodio M.G.F."/>
            <person name="Boite M.C."/>
            <person name="Cupolillo E."/>
            <person name="Ferreira G.E.M."/>
        </authorList>
    </citation>
    <scope>NUCLEOTIDE SEQUENCE [LARGE SCALE GENOMIC DNA]</scope>
    <source>
        <strain evidence="3 4">MHOM/BR/1966/M15733</strain>
    </source>
</reference>
<dbReference type="InterPro" id="IPR001623">
    <property type="entry name" value="DnaJ_domain"/>
</dbReference>
<feature type="compositionally biased region" description="Basic residues" evidence="1">
    <location>
        <begin position="439"/>
        <end position="453"/>
    </location>
</feature>
<feature type="compositionally biased region" description="Acidic residues" evidence="1">
    <location>
        <begin position="458"/>
        <end position="479"/>
    </location>
</feature>
<evidence type="ECO:0000259" key="2">
    <source>
        <dbReference type="PROSITE" id="PS50076"/>
    </source>
</evidence>
<protein>
    <recommendedName>
        <fullName evidence="2">J domain-containing protein</fullName>
    </recommendedName>
</protein>